<dbReference type="InterPro" id="IPR006597">
    <property type="entry name" value="Sel1-like"/>
</dbReference>
<accession>K0THI8</accession>
<feature type="compositionally biased region" description="Basic residues" evidence="1">
    <location>
        <begin position="1"/>
        <end position="19"/>
    </location>
</feature>
<comment type="caution">
    <text evidence="2">The sequence shown here is derived from an EMBL/GenBank/DDBJ whole genome shotgun (WGS) entry which is preliminary data.</text>
</comment>
<evidence type="ECO:0000256" key="1">
    <source>
        <dbReference type="SAM" id="MobiDB-lite"/>
    </source>
</evidence>
<evidence type="ECO:0000313" key="2">
    <source>
        <dbReference type="EMBL" id="EJK69957.1"/>
    </source>
</evidence>
<dbReference type="SUPFAM" id="SSF81901">
    <property type="entry name" value="HCP-like"/>
    <property type="match status" value="1"/>
</dbReference>
<dbReference type="AlphaFoldDB" id="K0THI8"/>
<keyword evidence="3" id="KW-1185">Reference proteome</keyword>
<evidence type="ECO:0000313" key="3">
    <source>
        <dbReference type="Proteomes" id="UP000266841"/>
    </source>
</evidence>
<feature type="region of interest" description="Disordered" evidence="1">
    <location>
        <begin position="1"/>
        <end position="45"/>
    </location>
</feature>
<organism evidence="2 3">
    <name type="scientific">Thalassiosira oceanica</name>
    <name type="common">Marine diatom</name>
    <dbReference type="NCBI Taxonomy" id="159749"/>
    <lineage>
        <taxon>Eukaryota</taxon>
        <taxon>Sar</taxon>
        <taxon>Stramenopiles</taxon>
        <taxon>Ochrophyta</taxon>
        <taxon>Bacillariophyta</taxon>
        <taxon>Coscinodiscophyceae</taxon>
        <taxon>Thalassiosirophycidae</taxon>
        <taxon>Thalassiosirales</taxon>
        <taxon>Thalassiosiraceae</taxon>
        <taxon>Thalassiosira</taxon>
    </lineage>
</organism>
<dbReference type="Proteomes" id="UP000266841">
    <property type="component" value="Unassembled WGS sequence"/>
</dbReference>
<protein>
    <submittedName>
        <fullName evidence="2">Uncharacterized protein</fullName>
    </submittedName>
</protein>
<name>K0THI8_THAOC</name>
<gene>
    <name evidence="2" type="ORF">THAOC_08733</name>
</gene>
<dbReference type="Gene3D" id="1.25.40.10">
    <property type="entry name" value="Tetratricopeptide repeat domain"/>
    <property type="match status" value="1"/>
</dbReference>
<sequence>MGKKSRKPNKSAKKSKARTPRAEAVEESVTVTTAAAPNPSPAAAGFRLTPESYELVEFMKENKASQKHNEDKPSLRFKVGDRVQCAMQSEQNEKQWGELLQGSGRFSVEQLLMRSLSLSIDNSSVWSDGTVIALWCGQNSPRGNMPYQVILDDGDTACVPQDNDQYAKRSSTISPCQKQWNDSGLWTMPKERSECPIICSGCVLAASDAGLDEKCPFCRAPSLGMSTYMERMKVRAAKDDPENLGSYSLRGKEFQKDLGKGFELLLKSVEVDPASSARHSLALSYFFGVGCETNRQRALEHFEISAKNGNGVSRCFLADLALRAGDETLAYKHLMIAAKAGYMSAIEPIKRGYSEGVVTKEELANALRMNKESRDALRSESRDRAFAEALKRGDSRVTY</sequence>
<dbReference type="EMBL" id="AGNL01009313">
    <property type="protein sequence ID" value="EJK69957.1"/>
    <property type="molecule type" value="Genomic_DNA"/>
</dbReference>
<reference evidence="2 3" key="1">
    <citation type="journal article" date="2012" name="Genome Biol.">
        <title>Genome and low-iron response of an oceanic diatom adapted to chronic iron limitation.</title>
        <authorList>
            <person name="Lommer M."/>
            <person name="Specht M."/>
            <person name="Roy A.S."/>
            <person name="Kraemer L."/>
            <person name="Andreson R."/>
            <person name="Gutowska M.A."/>
            <person name="Wolf J."/>
            <person name="Bergner S.V."/>
            <person name="Schilhabel M.B."/>
            <person name="Klostermeier U.C."/>
            <person name="Beiko R.G."/>
            <person name="Rosenstiel P."/>
            <person name="Hippler M."/>
            <person name="Laroche J."/>
        </authorList>
    </citation>
    <scope>NUCLEOTIDE SEQUENCE [LARGE SCALE GENOMIC DNA]</scope>
    <source>
        <strain evidence="2 3">CCMP1005</strain>
    </source>
</reference>
<dbReference type="SMART" id="SM00671">
    <property type="entry name" value="SEL1"/>
    <property type="match status" value="2"/>
</dbReference>
<feature type="compositionally biased region" description="Low complexity" evidence="1">
    <location>
        <begin position="28"/>
        <end position="44"/>
    </location>
</feature>
<dbReference type="OrthoDB" id="206966at2759"/>
<dbReference type="InterPro" id="IPR011990">
    <property type="entry name" value="TPR-like_helical_dom_sf"/>
</dbReference>
<proteinExistence type="predicted"/>